<dbReference type="Proteomes" id="UP001552299">
    <property type="component" value="Unassembled WGS sequence"/>
</dbReference>
<keyword evidence="2" id="KW-1185">Reference proteome</keyword>
<evidence type="ECO:0000313" key="1">
    <source>
        <dbReference type="EMBL" id="KAL0903986.1"/>
    </source>
</evidence>
<comment type="caution">
    <text evidence="1">The sequence shown here is derived from an EMBL/GenBank/DDBJ whole genome shotgun (WGS) entry which is preliminary data.</text>
</comment>
<gene>
    <name evidence="1" type="ORF">M5K25_026053</name>
</gene>
<accession>A0ABD0TW87</accession>
<evidence type="ECO:0000313" key="2">
    <source>
        <dbReference type="Proteomes" id="UP001552299"/>
    </source>
</evidence>
<name>A0ABD0TW87_DENTH</name>
<sequence length="128" mass="14789">MVIADNVLVGMTRVKLVCHIALSRASSSSEFSDLKVSHRGLSSLWIFDAEIRALDQPFDYVFVGKFSNRRPPLDSIRMFIFNLKLIGDCFVTVLDAKHILIKLVNIIDYSRIFFPYFLFCFQLLHEII</sequence>
<reference evidence="1 2" key="1">
    <citation type="journal article" date="2024" name="Plant Biotechnol. J.">
        <title>Dendrobium thyrsiflorum genome and its molecular insights into genes involved in important horticultural traits.</title>
        <authorList>
            <person name="Chen B."/>
            <person name="Wang J.Y."/>
            <person name="Zheng P.J."/>
            <person name="Li K.L."/>
            <person name="Liang Y.M."/>
            <person name="Chen X.F."/>
            <person name="Zhang C."/>
            <person name="Zhao X."/>
            <person name="He X."/>
            <person name="Zhang G.Q."/>
            <person name="Liu Z.J."/>
            <person name="Xu Q."/>
        </authorList>
    </citation>
    <scope>NUCLEOTIDE SEQUENCE [LARGE SCALE GENOMIC DNA]</scope>
    <source>
        <strain evidence="1">GZMU011</strain>
    </source>
</reference>
<proteinExistence type="predicted"/>
<organism evidence="1 2">
    <name type="scientific">Dendrobium thyrsiflorum</name>
    <name type="common">Pinecone-like raceme dendrobium</name>
    <name type="synonym">Orchid</name>
    <dbReference type="NCBI Taxonomy" id="117978"/>
    <lineage>
        <taxon>Eukaryota</taxon>
        <taxon>Viridiplantae</taxon>
        <taxon>Streptophyta</taxon>
        <taxon>Embryophyta</taxon>
        <taxon>Tracheophyta</taxon>
        <taxon>Spermatophyta</taxon>
        <taxon>Magnoliopsida</taxon>
        <taxon>Liliopsida</taxon>
        <taxon>Asparagales</taxon>
        <taxon>Orchidaceae</taxon>
        <taxon>Epidendroideae</taxon>
        <taxon>Malaxideae</taxon>
        <taxon>Dendrobiinae</taxon>
        <taxon>Dendrobium</taxon>
    </lineage>
</organism>
<dbReference type="EMBL" id="JANQDX010000019">
    <property type="protein sequence ID" value="KAL0903986.1"/>
    <property type="molecule type" value="Genomic_DNA"/>
</dbReference>
<dbReference type="AlphaFoldDB" id="A0ABD0TW87"/>
<protein>
    <submittedName>
        <fullName evidence="1">Uncharacterized protein</fullName>
    </submittedName>
</protein>